<accession>A0ABW7ZPK8</accession>
<name>A0ABW7ZPK8_9ACTN</name>
<dbReference type="Proteomes" id="UP001612812">
    <property type="component" value="Unassembled WGS sequence"/>
</dbReference>
<organism evidence="1 2">
    <name type="scientific">Micromonospora maritima</name>
    <dbReference type="NCBI Taxonomy" id="986711"/>
    <lineage>
        <taxon>Bacteria</taxon>
        <taxon>Bacillati</taxon>
        <taxon>Actinomycetota</taxon>
        <taxon>Actinomycetes</taxon>
        <taxon>Micromonosporales</taxon>
        <taxon>Micromonosporaceae</taxon>
        <taxon>Micromonospora</taxon>
    </lineage>
</organism>
<comment type="caution">
    <text evidence="1">The sequence shown here is derived from an EMBL/GenBank/DDBJ whole genome shotgun (WGS) entry which is preliminary data.</text>
</comment>
<evidence type="ECO:0008006" key="3">
    <source>
        <dbReference type="Google" id="ProtNLM"/>
    </source>
</evidence>
<reference evidence="1 2" key="1">
    <citation type="submission" date="2024-10" db="EMBL/GenBank/DDBJ databases">
        <title>The Natural Products Discovery Center: Release of the First 8490 Sequenced Strains for Exploring Actinobacteria Biosynthetic Diversity.</title>
        <authorList>
            <person name="Kalkreuter E."/>
            <person name="Kautsar S.A."/>
            <person name="Yang D."/>
            <person name="Bader C.D."/>
            <person name="Teijaro C.N."/>
            <person name="Fluegel L."/>
            <person name="Davis C.M."/>
            <person name="Simpson J.R."/>
            <person name="Lauterbach L."/>
            <person name="Steele A.D."/>
            <person name="Gui C."/>
            <person name="Meng S."/>
            <person name="Li G."/>
            <person name="Viehrig K."/>
            <person name="Ye F."/>
            <person name="Su P."/>
            <person name="Kiefer A.F."/>
            <person name="Nichols A."/>
            <person name="Cepeda A.J."/>
            <person name="Yan W."/>
            <person name="Fan B."/>
            <person name="Jiang Y."/>
            <person name="Adhikari A."/>
            <person name="Zheng C.-J."/>
            <person name="Schuster L."/>
            <person name="Cowan T.M."/>
            <person name="Smanski M.J."/>
            <person name="Chevrette M.G."/>
            <person name="De Carvalho L.P.S."/>
            <person name="Shen B."/>
        </authorList>
    </citation>
    <scope>NUCLEOTIDE SEQUENCE [LARGE SCALE GENOMIC DNA]</scope>
    <source>
        <strain evidence="1 2">NPDC049845</strain>
    </source>
</reference>
<dbReference type="RefSeq" id="WP_396770413.1">
    <property type="nucleotide sequence ID" value="NZ_JBITLA010000009.1"/>
</dbReference>
<evidence type="ECO:0000313" key="2">
    <source>
        <dbReference type="Proteomes" id="UP001612812"/>
    </source>
</evidence>
<gene>
    <name evidence="1" type="ORF">ACIBP4_20980</name>
</gene>
<dbReference type="EMBL" id="JBITLE010000008">
    <property type="protein sequence ID" value="MFI7264764.1"/>
    <property type="molecule type" value="Genomic_DNA"/>
</dbReference>
<proteinExistence type="predicted"/>
<keyword evidence="2" id="KW-1185">Reference proteome</keyword>
<evidence type="ECO:0000313" key="1">
    <source>
        <dbReference type="EMBL" id="MFI7264764.1"/>
    </source>
</evidence>
<protein>
    <recommendedName>
        <fullName evidence="3">Class F sortase</fullName>
    </recommendedName>
</protein>
<sequence>MVSEERTRSALLAGLTVLALAVGAWWWRSAAPVVDPAPVAGATVAAEPSPATEPALSTRVWIVDPGTGDASPGPDIGSVVAGGEEVRPDPLWHDGSHLRAGGMVERQASSAAGARLLLSAACRGPGPLTVSWTGTKEDETQLLVDCGGAAVDQPLVAAGGPVTVRFFAGERQLDLDATLAGLY</sequence>